<dbReference type="Pfam" id="PF04263">
    <property type="entry name" value="TPK_catalytic"/>
    <property type="match status" value="1"/>
</dbReference>
<proteinExistence type="predicted"/>
<dbReference type="Pfam" id="PF21275">
    <property type="entry name" value="Thi_PPkinase_C"/>
    <property type="match status" value="1"/>
</dbReference>
<evidence type="ECO:0000259" key="7">
    <source>
        <dbReference type="Pfam" id="PF21275"/>
    </source>
</evidence>
<dbReference type="SUPFAM" id="SSF63999">
    <property type="entry name" value="Thiamin pyrophosphokinase, catalytic domain"/>
    <property type="match status" value="1"/>
</dbReference>
<keyword evidence="4" id="KW-0067">ATP-binding</keyword>
<comment type="caution">
    <text evidence="8">The sequence shown here is derived from an EMBL/GenBank/DDBJ whole genome shotgun (WGS) entry which is preliminary data.</text>
</comment>
<evidence type="ECO:0000259" key="6">
    <source>
        <dbReference type="Pfam" id="PF04263"/>
    </source>
</evidence>
<dbReference type="EC" id="2.7.6.2" evidence="5"/>
<keyword evidence="3" id="KW-0418">Kinase</keyword>
<dbReference type="InterPro" id="IPR006282">
    <property type="entry name" value="Thi_PPkinase"/>
</dbReference>
<dbReference type="InterPro" id="IPR053149">
    <property type="entry name" value="TPK"/>
</dbReference>
<keyword evidence="2" id="KW-0547">Nucleotide-binding</keyword>
<dbReference type="PANTHER" id="PTHR41299:SF1">
    <property type="entry name" value="THIAMINE PYROPHOSPHOKINASE"/>
    <property type="match status" value="1"/>
</dbReference>
<name>A0ABT1BYC0_9BACT</name>
<dbReference type="InterPro" id="IPR036759">
    <property type="entry name" value="TPK_catalytic_sf"/>
</dbReference>
<evidence type="ECO:0000256" key="5">
    <source>
        <dbReference type="NCBIfam" id="TIGR01378"/>
    </source>
</evidence>
<dbReference type="RefSeq" id="WP_252761039.1">
    <property type="nucleotide sequence ID" value="NZ_JAMXLY010000024.1"/>
</dbReference>
<dbReference type="CDD" id="cd07995">
    <property type="entry name" value="TPK"/>
    <property type="match status" value="1"/>
</dbReference>
<dbReference type="InterPro" id="IPR049442">
    <property type="entry name" value="Thi_PPkinase-like_C"/>
</dbReference>
<keyword evidence="9" id="KW-1185">Reference proteome</keyword>
<evidence type="ECO:0000256" key="2">
    <source>
        <dbReference type="ARBA" id="ARBA00022741"/>
    </source>
</evidence>
<protein>
    <recommendedName>
        <fullName evidence="5">Thiamine diphosphokinase</fullName>
        <ecNumber evidence="5">2.7.6.2</ecNumber>
    </recommendedName>
</protein>
<dbReference type="NCBIfam" id="TIGR01378">
    <property type="entry name" value="thi_PPkinase"/>
    <property type="match status" value="1"/>
</dbReference>
<dbReference type="GO" id="GO:0004788">
    <property type="term" value="F:thiamine diphosphokinase activity"/>
    <property type="evidence" value="ECO:0007669"/>
    <property type="project" value="UniProtKB-EC"/>
</dbReference>
<evidence type="ECO:0000313" key="9">
    <source>
        <dbReference type="Proteomes" id="UP001204015"/>
    </source>
</evidence>
<evidence type="ECO:0000313" key="8">
    <source>
        <dbReference type="EMBL" id="MCO6025685.1"/>
    </source>
</evidence>
<dbReference type="Gene3D" id="3.40.50.10240">
    <property type="entry name" value="Thiamin pyrophosphokinase, catalytic domain"/>
    <property type="match status" value="1"/>
</dbReference>
<organism evidence="8 9">
    <name type="scientific">Segatella cerevisiae</name>
    <dbReference type="NCBI Taxonomy" id="2053716"/>
    <lineage>
        <taxon>Bacteria</taxon>
        <taxon>Pseudomonadati</taxon>
        <taxon>Bacteroidota</taxon>
        <taxon>Bacteroidia</taxon>
        <taxon>Bacteroidales</taxon>
        <taxon>Prevotellaceae</taxon>
        <taxon>Segatella</taxon>
    </lineage>
</organism>
<dbReference type="Proteomes" id="UP001204015">
    <property type="component" value="Unassembled WGS sequence"/>
</dbReference>
<keyword evidence="1 8" id="KW-0808">Transferase</keyword>
<dbReference type="EMBL" id="JAMXLY010000024">
    <property type="protein sequence ID" value="MCO6025685.1"/>
    <property type="molecule type" value="Genomic_DNA"/>
</dbReference>
<feature type="domain" description="Thiamin pyrophosphokinase-like substrate-binding" evidence="7">
    <location>
        <begin position="164"/>
        <end position="232"/>
    </location>
</feature>
<accession>A0ABT1BYC0</accession>
<sequence>MNYPLITAESRFDYIILADGDFPSHQIPLGILGNAKSVICCDGAGAQFMERLKRLPAAIVGDGDSLSEDFKKQYPQLFHHIKEQEDNDLTKATKYALSLERNTQDKNPDKASNGIRQHSSEKPTLFAYLGATGKREDHTFSNIGLMIHYLEHLNIHPVMVTDYGWFVPAQGDCTFGTMPRQQVSIFNFSCKRLDSKGLVWSAYPYKELWQGSLNEAIGKQIELNGDGYYLVYRTFEIKKNRP</sequence>
<dbReference type="PANTHER" id="PTHR41299">
    <property type="entry name" value="THIAMINE PYROPHOSPHOKINASE"/>
    <property type="match status" value="1"/>
</dbReference>
<feature type="domain" description="Thiamin pyrophosphokinase catalytic" evidence="6">
    <location>
        <begin position="33"/>
        <end position="150"/>
    </location>
</feature>
<dbReference type="InterPro" id="IPR007371">
    <property type="entry name" value="TPK_catalytic"/>
</dbReference>
<reference evidence="8 9" key="1">
    <citation type="submission" date="2022-06" db="EMBL/GenBank/DDBJ databases">
        <title>A taxonomic note on the genus Prevotella: Description of four novel genera and emended description of the genera Hallella and Xylanibacter.</title>
        <authorList>
            <person name="Hitch T.C.A."/>
        </authorList>
    </citation>
    <scope>NUCLEOTIDE SEQUENCE [LARGE SCALE GENOMIC DNA]</scope>
    <source>
        <strain evidence="8 9">DSM 100619</strain>
    </source>
</reference>
<gene>
    <name evidence="8" type="ORF">NG821_07505</name>
</gene>
<evidence type="ECO:0000256" key="4">
    <source>
        <dbReference type="ARBA" id="ARBA00022840"/>
    </source>
</evidence>
<evidence type="ECO:0000256" key="3">
    <source>
        <dbReference type="ARBA" id="ARBA00022777"/>
    </source>
</evidence>
<evidence type="ECO:0000256" key="1">
    <source>
        <dbReference type="ARBA" id="ARBA00022679"/>
    </source>
</evidence>